<proteinExistence type="inferred from homology"/>
<protein>
    <submittedName>
        <fullName evidence="5">Protein SPT2 homolog</fullName>
    </submittedName>
</protein>
<evidence type="ECO:0000256" key="1">
    <source>
        <dbReference type="ARBA" id="ARBA00006461"/>
    </source>
</evidence>
<feature type="region of interest" description="Disordered" evidence="3">
    <location>
        <begin position="152"/>
        <end position="202"/>
    </location>
</feature>
<name>A0A0K0EWG2_STRVS</name>
<keyword evidence="4" id="KW-1185">Reference proteome</keyword>
<dbReference type="STRING" id="75913.A0A0K0EWG2"/>
<dbReference type="Pfam" id="PF08243">
    <property type="entry name" value="SPT2"/>
    <property type="match status" value="1"/>
</dbReference>
<accession>A0A0K0EWG2</accession>
<evidence type="ECO:0000313" key="4">
    <source>
        <dbReference type="Proteomes" id="UP000035680"/>
    </source>
</evidence>
<evidence type="ECO:0000256" key="2">
    <source>
        <dbReference type="ARBA" id="ARBA00023054"/>
    </source>
</evidence>
<feature type="compositionally biased region" description="Basic and acidic residues" evidence="3">
    <location>
        <begin position="152"/>
        <end position="163"/>
    </location>
</feature>
<evidence type="ECO:0000313" key="5">
    <source>
        <dbReference type="WBParaSite" id="SVE_0086300.1"/>
    </source>
</evidence>
<dbReference type="Proteomes" id="UP000035680">
    <property type="component" value="Unassembled WGS sequence"/>
</dbReference>
<sequence length="328" mass="37937">MDAFFADILGDAKAVSQKARTTNRKNIGDDFRGREKFYSGLIKKNTNLCNNNVAGLYNKGGKGYENTKSNISKTNLLTKSDKSTQGQNLSFDELCRLAKSNKKPSDNCVRKTSFKKDKNLDEINKNITSSLKEPKIPKLIIRKTDYTIKKKESDVPKYKEHSTKTKMGNMHSKQMPSDKEVSSKDRNKHFSITNKRKAEDNGLPLKSMTTVAKIPHKSLNRTYIKDKKDYKESRHLKRYNYDLTEDSEDSMDDFIDDDNDDLPTRTEFEEALRSVSRYDKDRWRKNELSIKEDKMTSSFSDIRKEEKKSLKIALKEDLEEKMNGAYSL</sequence>
<reference evidence="4" key="1">
    <citation type="submission" date="2014-07" db="EMBL/GenBank/DDBJ databases">
        <authorList>
            <person name="Martin A.A"/>
            <person name="De Silva N."/>
        </authorList>
    </citation>
    <scope>NUCLEOTIDE SEQUENCE</scope>
</reference>
<dbReference type="AlphaFoldDB" id="A0A0K0EWG2"/>
<evidence type="ECO:0000256" key="3">
    <source>
        <dbReference type="SAM" id="MobiDB-lite"/>
    </source>
</evidence>
<dbReference type="InterPro" id="IPR013256">
    <property type="entry name" value="Chromatin_SPT2"/>
</dbReference>
<dbReference type="WBParaSite" id="SVE_0086300.1">
    <property type="protein sequence ID" value="SVE_0086300.1"/>
    <property type="gene ID" value="SVE_0086300"/>
</dbReference>
<feature type="compositionally biased region" description="Basic and acidic residues" evidence="3">
    <location>
        <begin position="176"/>
        <end position="185"/>
    </location>
</feature>
<organism evidence="4 5">
    <name type="scientific">Strongyloides venezuelensis</name>
    <name type="common">Threadworm</name>
    <dbReference type="NCBI Taxonomy" id="75913"/>
    <lineage>
        <taxon>Eukaryota</taxon>
        <taxon>Metazoa</taxon>
        <taxon>Ecdysozoa</taxon>
        <taxon>Nematoda</taxon>
        <taxon>Chromadorea</taxon>
        <taxon>Rhabditida</taxon>
        <taxon>Tylenchina</taxon>
        <taxon>Panagrolaimomorpha</taxon>
        <taxon>Strongyloidoidea</taxon>
        <taxon>Strongyloididae</taxon>
        <taxon>Strongyloides</taxon>
    </lineage>
</organism>
<reference evidence="5" key="2">
    <citation type="submission" date="2015-08" db="UniProtKB">
        <authorList>
            <consortium name="WormBaseParasite"/>
        </authorList>
    </citation>
    <scope>IDENTIFICATION</scope>
</reference>
<keyword evidence="2" id="KW-0175">Coiled coil</keyword>
<comment type="similarity">
    <text evidence="1">Belongs to the SPT2 family.</text>
</comment>